<dbReference type="GO" id="GO:0005737">
    <property type="term" value="C:cytoplasm"/>
    <property type="evidence" value="ECO:0007669"/>
    <property type="project" value="TreeGrafter"/>
</dbReference>
<accession>A0AAD8C0Q5</accession>
<evidence type="ECO:0000256" key="6">
    <source>
        <dbReference type="SAM" id="MobiDB-lite"/>
    </source>
</evidence>
<dbReference type="FunFam" id="1.10.1170.10:FF:000002">
    <property type="entry name" value="Baculoviral IAP repeat containing 7"/>
    <property type="match status" value="1"/>
</dbReference>
<organism evidence="8 9">
    <name type="scientific">Biomphalaria pfeifferi</name>
    <name type="common">Bloodfluke planorb</name>
    <name type="synonym">Freshwater snail</name>
    <dbReference type="NCBI Taxonomy" id="112525"/>
    <lineage>
        <taxon>Eukaryota</taxon>
        <taxon>Metazoa</taxon>
        <taxon>Spiralia</taxon>
        <taxon>Lophotrochozoa</taxon>
        <taxon>Mollusca</taxon>
        <taxon>Gastropoda</taxon>
        <taxon>Heterobranchia</taxon>
        <taxon>Euthyneura</taxon>
        <taxon>Panpulmonata</taxon>
        <taxon>Hygrophila</taxon>
        <taxon>Lymnaeoidea</taxon>
        <taxon>Planorbidae</taxon>
        <taxon>Biomphalaria</taxon>
    </lineage>
</organism>
<dbReference type="PROSITE" id="PS50089">
    <property type="entry name" value="ZF_RING_2"/>
    <property type="match status" value="1"/>
</dbReference>
<dbReference type="Pfam" id="PF00653">
    <property type="entry name" value="BIR"/>
    <property type="match status" value="2"/>
</dbReference>
<evidence type="ECO:0000256" key="5">
    <source>
        <dbReference type="PROSITE-ProRule" id="PRU00175"/>
    </source>
</evidence>
<evidence type="ECO:0000256" key="3">
    <source>
        <dbReference type="ARBA" id="ARBA00022771"/>
    </source>
</evidence>
<dbReference type="PANTHER" id="PTHR10044">
    <property type="entry name" value="INHIBITOR OF APOPTOSIS"/>
    <property type="match status" value="1"/>
</dbReference>
<proteinExistence type="inferred from homology"/>
<reference evidence="8" key="1">
    <citation type="journal article" date="2023" name="PLoS Negl. Trop. Dis.">
        <title>A genome sequence for Biomphalaria pfeifferi, the major vector snail for the human-infecting parasite Schistosoma mansoni.</title>
        <authorList>
            <person name="Bu L."/>
            <person name="Lu L."/>
            <person name="Laidemitt M.R."/>
            <person name="Zhang S.M."/>
            <person name="Mutuku M."/>
            <person name="Mkoji G."/>
            <person name="Steinauer M."/>
            <person name="Loker E.S."/>
        </authorList>
    </citation>
    <scope>NUCLEOTIDE SEQUENCE</scope>
    <source>
        <strain evidence="8">KasaAsao</strain>
    </source>
</reference>
<dbReference type="InterPro" id="IPR013083">
    <property type="entry name" value="Znf_RING/FYVE/PHD"/>
</dbReference>
<dbReference type="GO" id="GO:0061630">
    <property type="term" value="F:ubiquitin protein ligase activity"/>
    <property type="evidence" value="ECO:0007669"/>
    <property type="project" value="TreeGrafter"/>
</dbReference>
<dbReference type="GO" id="GO:0031398">
    <property type="term" value="P:positive regulation of protein ubiquitination"/>
    <property type="evidence" value="ECO:0007669"/>
    <property type="project" value="TreeGrafter"/>
</dbReference>
<reference evidence="8" key="2">
    <citation type="submission" date="2023-04" db="EMBL/GenBank/DDBJ databases">
        <authorList>
            <person name="Bu L."/>
            <person name="Lu L."/>
            <person name="Laidemitt M.R."/>
            <person name="Zhang S.M."/>
            <person name="Mutuku M."/>
            <person name="Mkoji G."/>
            <person name="Steinauer M."/>
            <person name="Loker E.S."/>
        </authorList>
    </citation>
    <scope>NUCLEOTIDE SEQUENCE</scope>
    <source>
        <strain evidence="8">KasaAsao</strain>
        <tissue evidence="8">Whole Snail</tissue>
    </source>
</reference>
<keyword evidence="9" id="KW-1185">Reference proteome</keyword>
<protein>
    <submittedName>
        <fullName evidence="8">Baculoviral IAP repeat-containing protein 2-like isoform X5</fullName>
    </submittedName>
</protein>
<evidence type="ECO:0000256" key="2">
    <source>
        <dbReference type="ARBA" id="ARBA00022723"/>
    </source>
</evidence>
<dbReference type="Gene3D" id="1.10.1170.10">
    <property type="entry name" value="Inhibitor Of Apoptosis Protein (2mihbC-IAP-1), Chain A"/>
    <property type="match status" value="2"/>
</dbReference>
<keyword evidence="3 5" id="KW-0863">Zinc-finger</keyword>
<evidence type="ECO:0000313" key="9">
    <source>
        <dbReference type="Proteomes" id="UP001233172"/>
    </source>
</evidence>
<gene>
    <name evidence="8" type="ORF">Bpfe_007490</name>
</gene>
<dbReference type="AlphaFoldDB" id="A0AAD8C0Q5"/>
<sequence length="801" mass="89559">MFSRVHHINKTYKDQYNDSINVWQNSSVGSNGSLTEPETSLRKRKVIPSTIIEASDLSNDLMKLNLRTTTADSNVSKHSSTKGLWRTFDVKNKNCSFCKTEEFKENPFQLCRAHNDVDILSDLLSWRHFRWKHPEITVCIMNSAKMSPPKRALVSRSQAYNDERNRLLTFAKYPRNAEKSAISLAANGFIFEGSSKRDAKVKCAFCEKEIPVWKLKSMWKNFHKRMCPMKDNNNGLNVPLNLNTSRLNLQTLNGNIQRSTNNPSLPNKHLIYMRSNVLQWASKSFVTTSSIAESGVARYRITGRCVQETGQREASSNLGSLVATNLNSCPEITSIDESRIQENEEIINEASSNNQYTLTGSNLQQDDIRTIEAIDFETISERLEFINAPVASVPELQTANAANNNNAPVAIKQDLHTSSEHQEINLPTSNITSAFPEIIIPTANTTSAIPEINAPEGLTTSAIPEINAPTVNTTSVISEINAPSANTTSAMSEINAPTANTTSVSDGINTAPPPNERQSPGTIPQARPGSGREPTYEELGIITERPKRPEYALAIKRLETFVSWPRDHHLSPEELVDAGFYYAGYGDCTRCFYCGGGLRNWEEDDNVWVEHARWFSKCAFLRQKMGQVFVNTVQDMNTEYDKITLAMVFDRLGVPSSTFQLDTLNTPLKRDAAVRSVTSLGYQENDVLAIAHMIKQEGNILSSDSIVQRLVQEEKRPLESQTVTLLSSVDTTQALESIQIFKERNNQLRQQTCCKICMDKEVAVVFLPCGHLISCAECASAMRNCPLCRQDVRGIVRAFMC</sequence>
<evidence type="ECO:0000259" key="7">
    <source>
        <dbReference type="PROSITE" id="PS50089"/>
    </source>
</evidence>
<dbReference type="GO" id="GO:0043066">
    <property type="term" value="P:negative regulation of apoptotic process"/>
    <property type="evidence" value="ECO:0007669"/>
    <property type="project" value="TreeGrafter"/>
</dbReference>
<evidence type="ECO:0000256" key="1">
    <source>
        <dbReference type="ARBA" id="ARBA00006672"/>
    </source>
</evidence>
<dbReference type="PROSITE" id="PS50143">
    <property type="entry name" value="BIR_REPEAT_2"/>
    <property type="match status" value="2"/>
</dbReference>
<dbReference type="GO" id="GO:0051726">
    <property type="term" value="P:regulation of cell cycle"/>
    <property type="evidence" value="ECO:0007669"/>
    <property type="project" value="TreeGrafter"/>
</dbReference>
<dbReference type="CDD" id="cd00022">
    <property type="entry name" value="BIR"/>
    <property type="match status" value="1"/>
</dbReference>
<dbReference type="GO" id="GO:0008270">
    <property type="term" value="F:zinc ion binding"/>
    <property type="evidence" value="ECO:0007669"/>
    <property type="project" value="UniProtKB-KW"/>
</dbReference>
<dbReference type="CDD" id="cd16713">
    <property type="entry name" value="RING-HC_BIRC2_3_7"/>
    <property type="match status" value="1"/>
</dbReference>
<dbReference type="Pfam" id="PF13920">
    <property type="entry name" value="zf-C3HC4_3"/>
    <property type="match status" value="1"/>
</dbReference>
<dbReference type="GO" id="GO:0043027">
    <property type="term" value="F:cysteine-type endopeptidase inhibitor activity involved in apoptotic process"/>
    <property type="evidence" value="ECO:0007669"/>
    <property type="project" value="TreeGrafter"/>
</dbReference>
<keyword evidence="4" id="KW-0862">Zinc</keyword>
<dbReference type="GO" id="GO:0005634">
    <property type="term" value="C:nucleus"/>
    <property type="evidence" value="ECO:0007669"/>
    <property type="project" value="TreeGrafter"/>
</dbReference>
<keyword evidence="2" id="KW-0479">Metal-binding</keyword>
<dbReference type="Gene3D" id="3.30.40.10">
    <property type="entry name" value="Zinc/RING finger domain, C3HC4 (zinc finger)"/>
    <property type="match status" value="1"/>
</dbReference>
<feature type="region of interest" description="Disordered" evidence="6">
    <location>
        <begin position="498"/>
        <end position="534"/>
    </location>
</feature>
<feature type="compositionally biased region" description="Polar residues" evidence="6">
    <location>
        <begin position="498"/>
        <end position="508"/>
    </location>
</feature>
<feature type="domain" description="RING-type" evidence="7">
    <location>
        <begin position="754"/>
        <end position="789"/>
    </location>
</feature>
<comment type="caution">
    <text evidence="8">The sequence shown here is derived from an EMBL/GenBank/DDBJ whole genome shotgun (WGS) entry which is preliminary data.</text>
</comment>
<dbReference type="SMART" id="SM00238">
    <property type="entry name" value="BIR"/>
    <property type="match status" value="2"/>
</dbReference>
<evidence type="ECO:0000313" key="8">
    <source>
        <dbReference type="EMBL" id="KAK0063294.1"/>
    </source>
</evidence>
<dbReference type="InterPro" id="IPR050784">
    <property type="entry name" value="IAP"/>
</dbReference>
<evidence type="ECO:0000256" key="4">
    <source>
        <dbReference type="ARBA" id="ARBA00022833"/>
    </source>
</evidence>
<dbReference type="SUPFAM" id="SSF57924">
    <property type="entry name" value="Inhibitor of apoptosis (IAP) repeat"/>
    <property type="match status" value="2"/>
</dbReference>
<dbReference type="InterPro" id="IPR001370">
    <property type="entry name" value="BIR_rpt"/>
</dbReference>
<name>A0AAD8C0Q5_BIOPF</name>
<dbReference type="EMBL" id="JASAOG010000022">
    <property type="protein sequence ID" value="KAK0063294.1"/>
    <property type="molecule type" value="Genomic_DNA"/>
</dbReference>
<dbReference type="PANTHER" id="PTHR10044:SF139">
    <property type="entry name" value="DEATH-ASSOCIATED INHIBITOR OF APOPTOSIS 2"/>
    <property type="match status" value="1"/>
</dbReference>
<dbReference type="InterPro" id="IPR001841">
    <property type="entry name" value="Znf_RING"/>
</dbReference>
<dbReference type="Proteomes" id="UP001233172">
    <property type="component" value="Unassembled WGS sequence"/>
</dbReference>
<comment type="similarity">
    <text evidence="1">Belongs to the IAP family.</text>
</comment>
<dbReference type="SMART" id="SM00184">
    <property type="entry name" value="RING"/>
    <property type="match status" value="1"/>
</dbReference>